<keyword evidence="3 8" id="KW-0479">Metal-binding</keyword>
<evidence type="ECO:0000256" key="6">
    <source>
        <dbReference type="ARBA" id="ARBA00023242"/>
    </source>
</evidence>
<feature type="region of interest" description="Disordered" evidence="10">
    <location>
        <begin position="84"/>
        <end position="120"/>
    </location>
</feature>
<feature type="binding site" evidence="8">
    <location>
        <position position="512"/>
    </location>
    <ligand>
        <name>Zn(2+)</name>
        <dbReference type="ChEBI" id="CHEBI:29105"/>
        <label>1</label>
    </ligand>
</feature>
<protein>
    <recommendedName>
        <fullName evidence="11">PHD-type domain-containing protein</fullName>
    </recommendedName>
</protein>
<feature type="compositionally biased region" description="Basic and acidic residues" evidence="10">
    <location>
        <begin position="421"/>
        <end position="441"/>
    </location>
</feature>
<dbReference type="SUPFAM" id="SSF57903">
    <property type="entry name" value="FYVE/PHD zinc finger"/>
    <property type="match status" value="1"/>
</dbReference>
<dbReference type="eggNOG" id="KOG1973">
    <property type="taxonomic scope" value="Eukaryota"/>
</dbReference>
<keyword evidence="6" id="KW-0539">Nucleus</keyword>
<keyword evidence="5 8" id="KW-0862">Zinc</keyword>
<evidence type="ECO:0000259" key="11">
    <source>
        <dbReference type="PROSITE" id="PS50016"/>
    </source>
</evidence>
<keyword evidence="4 9" id="KW-0863">Zinc-finger</keyword>
<feature type="site" description="Histone H3K4me3 binding" evidence="7">
    <location>
        <position position="487"/>
    </location>
</feature>
<feature type="compositionally biased region" description="Acidic residues" evidence="10">
    <location>
        <begin position="85"/>
        <end position="94"/>
    </location>
</feature>
<dbReference type="PROSITE" id="PS50016">
    <property type="entry name" value="ZF_PHD_2"/>
    <property type="match status" value="1"/>
</dbReference>
<feature type="binding site" evidence="8">
    <location>
        <position position="506"/>
    </location>
    <ligand>
        <name>Zn(2+)</name>
        <dbReference type="ChEBI" id="CHEBI:29105"/>
        <label>2</label>
    </ligand>
</feature>
<evidence type="ECO:0000256" key="9">
    <source>
        <dbReference type="PROSITE-ProRule" id="PRU00146"/>
    </source>
</evidence>
<dbReference type="AlphaFoldDB" id="N1Q3D5"/>
<evidence type="ECO:0000256" key="2">
    <source>
        <dbReference type="ARBA" id="ARBA00010210"/>
    </source>
</evidence>
<evidence type="ECO:0000256" key="8">
    <source>
        <dbReference type="PIRSR" id="PIRSR628651-51"/>
    </source>
</evidence>
<evidence type="ECO:0000256" key="10">
    <source>
        <dbReference type="SAM" id="MobiDB-lite"/>
    </source>
</evidence>
<dbReference type="OrthoDB" id="4062651at2759"/>
<feature type="site" description="Histone H3K4me3 binding" evidence="7">
    <location>
        <position position="510"/>
    </location>
</feature>
<dbReference type="InterPro" id="IPR013083">
    <property type="entry name" value="Znf_RING/FYVE/PHD"/>
</dbReference>
<dbReference type="InterPro" id="IPR011009">
    <property type="entry name" value="Kinase-like_dom_sf"/>
</dbReference>
<dbReference type="GO" id="GO:0008270">
    <property type="term" value="F:zinc ion binding"/>
    <property type="evidence" value="ECO:0007669"/>
    <property type="project" value="UniProtKB-KW"/>
</dbReference>
<feature type="binding site" evidence="8">
    <location>
        <position position="532"/>
    </location>
    <ligand>
        <name>Zn(2+)</name>
        <dbReference type="ChEBI" id="CHEBI:29105"/>
        <label>2</label>
    </ligand>
</feature>
<dbReference type="InterPro" id="IPR011011">
    <property type="entry name" value="Znf_FYVE_PHD"/>
</dbReference>
<feature type="compositionally biased region" description="Basic and acidic residues" evidence="10">
    <location>
        <begin position="456"/>
        <end position="468"/>
    </location>
</feature>
<evidence type="ECO:0000256" key="3">
    <source>
        <dbReference type="ARBA" id="ARBA00022723"/>
    </source>
</evidence>
<name>N1Q3D5_DOTSN</name>
<feature type="compositionally biased region" description="Acidic residues" evidence="10">
    <location>
        <begin position="442"/>
        <end position="455"/>
    </location>
</feature>
<reference evidence="13" key="1">
    <citation type="journal article" date="2012" name="PLoS Genet.">
        <title>The genomes of the fungal plant pathogens Cladosporium fulvum and Dothistroma septosporum reveal adaptation to different hosts and lifestyles but also signatures of common ancestry.</title>
        <authorList>
            <person name="de Wit P.J.G.M."/>
            <person name="van der Burgt A."/>
            <person name="Oekmen B."/>
            <person name="Stergiopoulos I."/>
            <person name="Abd-Elsalam K.A."/>
            <person name="Aerts A.L."/>
            <person name="Bahkali A.H."/>
            <person name="Beenen H.G."/>
            <person name="Chettri P."/>
            <person name="Cox M.P."/>
            <person name="Datema E."/>
            <person name="de Vries R.P."/>
            <person name="Dhillon B."/>
            <person name="Ganley A.R."/>
            <person name="Griffiths S.A."/>
            <person name="Guo Y."/>
            <person name="Hamelin R.C."/>
            <person name="Henrissat B."/>
            <person name="Kabir M.S."/>
            <person name="Jashni M.K."/>
            <person name="Kema G."/>
            <person name="Klaubauf S."/>
            <person name="Lapidus A."/>
            <person name="Levasseur A."/>
            <person name="Lindquist E."/>
            <person name="Mehrabi R."/>
            <person name="Ohm R.A."/>
            <person name="Owen T.J."/>
            <person name="Salamov A."/>
            <person name="Schwelm A."/>
            <person name="Schijlen E."/>
            <person name="Sun H."/>
            <person name="van den Burg H.A."/>
            <person name="van Ham R.C.H.J."/>
            <person name="Zhang S."/>
            <person name="Goodwin S.B."/>
            <person name="Grigoriev I.V."/>
            <person name="Collemare J."/>
            <person name="Bradshaw R.E."/>
        </authorList>
    </citation>
    <scope>NUCLEOTIDE SEQUENCE [LARGE SCALE GENOMIC DNA]</scope>
    <source>
        <strain evidence="13">NZE10 / CBS 128990</strain>
    </source>
</reference>
<dbReference type="Gene3D" id="1.10.510.10">
    <property type="entry name" value="Transferase(Phosphotransferase) domain 1"/>
    <property type="match status" value="1"/>
</dbReference>
<feature type="binding site" evidence="8">
    <location>
        <position position="488"/>
    </location>
    <ligand>
        <name>Zn(2+)</name>
        <dbReference type="ChEBI" id="CHEBI:29105"/>
        <label>1</label>
    </ligand>
</feature>
<dbReference type="CDD" id="cd15505">
    <property type="entry name" value="PHD_ING"/>
    <property type="match status" value="1"/>
</dbReference>
<dbReference type="PANTHER" id="PTHR10333">
    <property type="entry name" value="INHIBITOR OF GROWTH PROTEIN"/>
    <property type="match status" value="1"/>
</dbReference>
<comment type="similarity">
    <text evidence="2">Belongs to the ING family.</text>
</comment>
<dbReference type="Pfam" id="PF00628">
    <property type="entry name" value="PHD"/>
    <property type="match status" value="1"/>
</dbReference>
<dbReference type="STRING" id="675120.N1Q3D5"/>
<accession>N1Q3D5</accession>
<organism evidence="12 13">
    <name type="scientific">Dothistroma septosporum (strain NZE10 / CBS 128990)</name>
    <name type="common">Red band needle blight fungus</name>
    <name type="synonym">Mycosphaerella pini</name>
    <dbReference type="NCBI Taxonomy" id="675120"/>
    <lineage>
        <taxon>Eukaryota</taxon>
        <taxon>Fungi</taxon>
        <taxon>Dikarya</taxon>
        <taxon>Ascomycota</taxon>
        <taxon>Pezizomycotina</taxon>
        <taxon>Dothideomycetes</taxon>
        <taxon>Dothideomycetidae</taxon>
        <taxon>Mycosphaerellales</taxon>
        <taxon>Mycosphaerellaceae</taxon>
        <taxon>Dothistroma</taxon>
    </lineage>
</organism>
<gene>
    <name evidence="12" type="ORF">DOTSEDRAFT_165419</name>
</gene>
<evidence type="ECO:0000256" key="7">
    <source>
        <dbReference type="PIRSR" id="PIRSR628651-50"/>
    </source>
</evidence>
<feature type="binding site" evidence="8">
    <location>
        <position position="515"/>
    </location>
    <ligand>
        <name>Zn(2+)</name>
        <dbReference type="ChEBI" id="CHEBI:29105"/>
        <label>1</label>
    </ligand>
</feature>
<dbReference type="EMBL" id="KB446535">
    <property type="protein sequence ID" value="EME50296.1"/>
    <property type="molecule type" value="Genomic_DNA"/>
</dbReference>
<evidence type="ECO:0000313" key="13">
    <source>
        <dbReference type="Proteomes" id="UP000016933"/>
    </source>
</evidence>
<feature type="region of interest" description="Disordered" evidence="10">
    <location>
        <begin position="382"/>
        <end position="478"/>
    </location>
</feature>
<dbReference type="SMART" id="SM00249">
    <property type="entry name" value="PHD"/>
    <property type="match status" value="1"/>
</dbReference>
<dbReference type="GO" id="GO:0000785">
    <property type="term" value="C:chromatin"/>
    <property type="evidence" value="ECO:0007669"/>
    <property type="project" value="UniProtKB-ARBA"/>
</dbReference>
<dbReference type="Gene3D" id="3.30.40.10">
    <property type="entry name" value="Zinc/RING finger domain, C3HC4 (zinc finger)"/>
    <property type="match status" value="1"/>
</dbReference>
<evidence type="ECO:0000256" key="5">
    <source>
        <dbReference type="ARBA" id="ARBA00022833"/>
    </source>
</evidence>
<dbReference type="HOGENOM" id="CLU_035264_6_0_1"/>
<dbReference type="InterPro" id="IPR019787">
    <property type="entry name" value="Znf_PHD-finger"/>
</dbReference>
<dbReference type="Proteomes" id="UP000016933">
    <property type="component" value="Unassembled WGS sequence"/>
</dbReference>
<comment type="subcellular location">
    <subcellularLocation>
        <location evidence="1">Nucleus</location>
    </subcellularLocation>
</comment>
<feature type="site" description="Histone H3K4me3 binding" evidence="7">
    <location>
        <position position="502"/>
    </location>
</feature>
<dbReference type="PROSITE" id="PS01359">
    <property type="entry name" value="ZF_PHD_1"/>
    <property type="match status" value="1"/>
</dbReference>
<dbReference type="GO" id="GO:0005634">
    <property type="term" value="C:nucleus"/>
    <property type="evidence" value="ECO:0007669"/>
    <property type="project" value="UniProtKB-SubCell"/>
</dbReference>
<evidence type="ECO:0000256" key="1">
    <source>
        <dbReference type="ARBA" id="ARBA00004123"/>
    </source>
</evidence>
<evidence type="ECO:0000313" key="12">
    <source>
        <dbReference type="EMBL" id="EME50296.1"/>
    </source>
</evidence>
<sequence length="534" mass="60243">MVKLPEYHTLHFYHDNDNACALTALVDGERYHVIADPKRLSDRSKAGKKISNQYRKLLSDLTEAEADEGEEADGTAPLFVTKIEEVDDSSDDTQDSGVDVKSATDEDNDSHDDGPSGALKRWMLSPLKDVFGKSSKSDLFEGRTVQDWYHCPTHFYELHIQDGKLQAEEEASPPASLTKRTNALIPSMPLPKYIRELKIPAIKASDVLVVRESSDPAPIHPALVRHQGNDYFLKVVDINQYKPMKREISVMKRIEAEGLHEEMKVPRLRGLVHFESKDSNKSPHAMGFLMDAIDDPTPLTQMLDSEVPAEKRTKWAEESARMVDLLHQHGIVWGDAKGDNFMVDGNDDLWIIDFGGSYTEGWVDPELNETEEGDQMGVRRLVNGLNDPENNTVNPDEDEQENEEEGAPSEGDGQEQEDQREDSNQGRKAEQSRERTNGDQHDDGDEDDKDEEMLDDADRSAEDSDRPAKQRKTSVEETAGGDVMKGYCYCNGPDSGRMLACDGKECKMQWFHFECVGIEEAPESKKWYCKECRE</sequence>
<feature type="domain" description="PHD-type" evidence="11">
    <location>
        <begin position="485"/>
        <end position="534"/>
    </location>
</feature>
<proteinExistence type="inferred from homology"/>
<dbReference type="OMA" id="YFFKPVV"/>
<reference evidence="12 13" key="2">
    <citation type="journal article" date="2012" name="PLoS Pathog.">
        <title>Diverse lifestyles and strategies of plant pathogenesis encoded in the genomes of eighteen Dothideomycetes fungi.</title>
        <authorList>
            <person name="Ohm R.A."/>
            <person name="Feau N."/>
            <person name="Henrissat B."/>
            <person name="Schoch C.L."/>
            <person name="Horwitz B.A."/>
            <person name="Barry K.W."/>
            <person name="Condon B.J."/>
            <person name="Copeland A.C."/>
            <person name="Dhillon B."/>
            <person name="Glaser F."/>
            <person name="Hesse C.N."/>
            <person name="Kosti I."/>
            <person name="LaButti K."/>
            <person name="Lindquist E.A."/>
            <person name="Lucas S."/>
            <person name="Salamov A.A."/>
            <person name="Bradshaw R.E."/>
            <person name="Ciuffetti L."/>
            <person name="Hamelin R.C."/>
            <person name="Kema G.H.J."/>
            <person name="Lawrence C."/>
            <person name="Scott J.A."/>
            <person name="Spatafora J.W."/>
            <person name="Turgeon B.G."/>
            <person name="de Wit P.J.G.M."/>
            <person name="Zhong S."/>
            <person name="Goodwin S.B."/>
            <person name="Grigoriev I.V."/>
        </authorList>
    </citation>
    <scope>NUCLEOTIDE SEQUENCE [LARGE SCALE GENOMIC DNA]</scope>
    <source>
        <strain evidence="13">NZE10 / CBS 128990</strain>
    </source>
</reference>
<feature type="binding site" evidence="8">
    <location>
        <position position="501"/>
    </location>
    <ligand>
        <name>Zn(2+)</name>
        <dbReference type="ChEBI" id="CHEBI:29105"/>
        <label>2</label>
    </ligand>
</feature>
<feature type="binding site" evidence="8">
    <location>
        <position position="490"/>
    </location>
    <ligand>
        <name>Zn(2+)</name>
        <dbReference type="ChEBI" id="CHEBI:29105"/>
        <label>1</label>
    </ligand>
</feature>
<dbReference type="SUPFAM" id="SSF56112">
    <property type="entry name" value="Protein kinase-like (PK-like)"/>
    <property type="match status" value="1"/>
</dbReference>
<feature type="site" description="Histone H3K4me3 binding" evidence="7">
    <location>
        <position position="498"/>
    </location>
</feature>
<dbReference type="InterPro" id="IPR001965">
    <property type="entry name" value="Znf_PHD"/>
</dbReference>
<dbReference type="InterPro" id="IPR019786">
    <property type="entry name" value="Zinc_finger_PHD-type_CS"/>
</dbReference>
<feature type="binding site" evidence="8">
    <location>
        <position position="529"/>
    </location>
    <ligand>
        <name>Zn(2+)</name>
        <dbReference type="ChEBI" id="CHEBI:29105"/>
        <label>2</label>
    </ligand>
</feature>
<dbReference type="InterPro" id="IPR028651">
    <property type="entry name" value="ING_fam"/>
</dbReference>
<evidence type="ECO:0000256" key="4">
    <source>
        <dbReference type="ARBA" id="ARBA00022771"/>
    </source>
</evidence>
<feature type="compositionally biased region" description="Acidic residues" evidence="10">
    <location>
        <begin position="395"/>
        <end position="420"/>
    </location>
</feature>
<keyword evidence="13" id="KW-1185">Reference proteome</keyword>